<keyword evidence="4" id="KW-1185">Reference proteome</keyword>
<feature type="signal peptide" evidence="2">
    <location>
        <begin position="1"/>
        <end position="27"/>
    </location>
</feature>
<proteinExistence type="predicted"/>
<reference evidence="4" key="1">
    <citation type="journal article" date="2019" name="Int. J. Syst. Evol. Microbiol.">
        <title>The Global Catalogue of Microorganisms (GCM) 10K type strain sequencing project: providing services to taxonomists for standard genome sequencing and annotation.</title>
        <authorList>
            <consortium name="The Broad Institute Genomics Platform"/>
            <consortium name="The Broad Institute Genome Sequencing Center for Infectious Disease"/>
            <person name="Wu L."/>
            <person name="Ma J."/>
        </authorList>
    </citation>
    <scope>NUCLEOTIDE SEQUENCE [LARGE SCALE GENOMIC DNA]</scope>
    <source>
        <strain evidence="4">DFY41</strain>
    </source>
</reference>
<gene>
    <name evidence="3" type="ORF">ACFPGP_15960</name>
</gene>
<evidence type="ECO:0000256" key="1">
    <source>
        <dbReference type="SAM" id="MobiDB-lite"/>
    </source>
</evidence>
<organism evidence="3 4">
    <name type="scientific">Nocardioides taihuensis</name>
    <dbReference type="NCBI Taxonomy" id="1835606"/>
    <lineage>
        <taxon>Bacteria</taxon>
        <taxon>Bacillati</taxon>
        <taxon>Actinomycetota</taxon>
        <taxon>Actinomycetes</taxon>
        <taxon>Propionibacteriales</taxon>
        <taxon>Nocardioidaceae</taxon>
        <taxon>Nocardioides</taxon>
    </lineage>
</organism>
<keyword evidence="2" id="KW-0732">Signal</keyword>
<evidence type="ECO:0000313" key="3">
    <source>
        <dbReference type="EMBL" id="MFC5178176.1"/>
    </source>
</evidence>
<dbReference type="PROSITE" id="PS51257">
    <property type="entry name" value="PROKAR_LIPOPROTEIN"/>
    <property type="match status" value="1"/>
</dbReference>
<dbReference type="Proteomes" id="UP001596087">
    <property type="component" value="Unassembled WGS sequence"/>
</dbReference>
<evidence type="ECO:0000256" key="2">
    <source>
        <dbReference type="SAM" id="SignalP"/>
    </source>
</evidence>
<protein>
    <recommendedName>
        <fullName evidence="5">Lipoprotein</fullName>
    </recommendedName>
</protein>
<name>A0ABW0BLI6_9ACTN</name>
<feature type="chain" id="PRO_5046085432" description="Lipoprotein" evidence="2">
    <location>
        <begin position="28"/>
        <end position="529"/>
    </location>
</feature>
<sequence>MPSRLPRAALARCAAVLALLLVLTACSGGGDDEADPPASSSASSTAVGSDSTTSASATSDDPSVCGYLYEWLSVFQYPLQPDPHAAYTYVVPQITDEPVALEITGDFPYAAWTSWTVYDDAKQGAMPVSVVKDSDIVPEQGSENPFVVGTPVLSPDREFRLLVLPKGTDPSGIDASLSDVPADNVLTRPTKGDYFILANRVYNSFPGYNLGGAVGPTNTPFPQVRTVNYETGDPVDCSKVNLLPSPRSPQDMPEANHAVLDAVPLTNGEQLTVGPQASRPGHEGLEYAPELEARYLEFTRPPILPGADVPSVPPPDSCAGYLGAQTSTTKIGLIRIPHVATWFDTRHLTDTTPFEQKQSTFFSLTQYGTARGAYRPGRPQTASLGNEELQVDKSGGSTIVVWPRSLSRVDQRQVFDLARRQGWALLRGDAQGPATTPNLFVRMKGSSESYQGGYTPTPERDGVPCYFDDHPNQTHWYKVTGDKYVASPANIGAGAPQGVNCTTEELLGGACLSMLKAYIDSTGGSYSTG</sequence>
<dbReference type="EMBL" id="JBHSKD010000019">
    <property type="protein sequence ID" value="MFC5178176.1"/>
    <property type="molecule type" value="Genomic_DNA"/>
</dbReference>
<accession>A0ABW0BLI6</accession>
<feature type="compositionally biased region" description="Low complexity" evidence="1">
    <location>
        <begin position="36"/>
        <end position="60"/>
    </location>
</feature>
<comment type="caution">
    <text evidence="3">The sequence shown here is derived from an EMBL/GenBank/DDBJ whole genome shotgun (WGS) entry which is preliminary data.</text>
</comment>
<feature type="region of interest" description="Disordered" evidence="1">
    <location>
        <begin position="31"/>
        <end position="60"/>
    </location>
</feature>
<evidence type="ECO:0008006" key="5">
    <source>
        <dbReference type="Google" id="ProtNLM"/>
    </source>
</evidence>
<evidence type="ECO:0000313" key="4">
    <source>
        <dbReference type="Proteomes" id="UP001596087"/>
    </source>
</evidence>
<dbReference type="RefSeq" id="WP_378591748.1">
    <property type="nucleotide sequence ID" value="NZ_JBHSKD010000019.1"/>
</dbReference>